<keyword evidence="4 9" id="KW-0812">Transmembrane</keyword>
<reference evidence="10" key="1">
    <citation type="submission" date="2020-05" db="EMBL/GenBank/DDBJ databases">
        <title>Mycena genomes resolve the evolution of fungal bioluminescence.</title>
        <authorList>
            <person name="Tsai I.J."/>
        </authorList>
    </citation>
    <scope>NUCLEOTIDE SEQUENCE</scope>
    <source>
        <strain evidence="10">160909Yilan</strain>
    </source>
</reference>
<dbReference type="Pfam" id="PF02537">
    <property type="entry name" value="CRCB"/>
    <property type="match status" value="2"/>
</dbReference>
<dbReference type="GO" id="GO:1903425">
    <property type="term" value="F:fluoride transmembrane transporter activity"/>
    <property type="evidence" value="ECO:0007669"/>
    <property type="project" value="TreeGrafter"/>
</dbReference>
<evidence type="ECO:0000256" key="5">
    <source>
        <dbReference type="ARBA" id="ARBA00022989"/>
    </source>
</evidence>
<comment type="caution">
    <text evidence="10">The sequence shown here is derived from an EMBL/GenBank/DDBJ whole genome shotgun (WGS) entry which is preliminary data.</text>
</comment>
<keyword evidence="6 9" id="KW-0472">Membrane</keyword>
<proteinExistence type="inferred from homology"/>
<evidence type="ECO:0000256" key="4">
    <source>
        <dbReference type="ARBA" id="ARBA00022692"/>
    </source>
</evidence>
<organism evidence="10 11">
    <name type="scientific">Mycena sanguinolenta</name>
    <dbReference type="NCBI Taxonomy" id="230812"/>
    <lineage>
        <taxon>Eukaryota</taxon>
        <taxon>Fungi</taxon>
        <taxon>Dikarya</taxon>
        <taxon>Basidiomycota</taxon>
        <taxon>Agaricomycotina</taxon>
        <taxon>Agaricomycetes</taxon>
        <taxon>Agaricomycetidae</taxon>
        <taxon>Agaricales</taxon>
        <taxon>Marasmiineae</taxon>
        <taxon>Mycenaceae</taxon>
        <taxon>Mycena</taxon>
    </lineage>
</organism>
<dbReference type="OrthoDB" id="409792at2759"/>
<evidence type="ECO:0000313" key="10">
    <source>
        <dbReference type="EMBL" id="KAF7344609.1"/>
    </source>
</evidence>
<feature type="transmembrane region" description="Helical" evidence="9">
    <location>
        <begin position="83"/>
        <end position="102"/>
    </location>
</feature>
<dbReference type="GO" id="GO:0005886">
    <property type="term" value="C:plasma membrane"/>
    <property type="evidence" value="ECO:0007669"/>
    <property type="project" value="UniProtKB-SubCell"/>
</dbReference>
<evidence type="ECO:0000256" key="1">
    <source>
        <dbReference type="ARBA" id="ARBA00002598"/>
    </source>
</evidence>
<comment type="function">
    <text evidence="1">Fluoride channel required for the rapid expulsion of cytoplasmic fluoride.</text>
</comment>
<comment type="subcellular location">
    <subcellularLocation>
        <location evidence="2">Cell membrane</location>
        <topology evidence="2">Multi-pass membrane protein</topology>
    </subcellularLocation>
</comment>
<protein>
    <submittedName>
        <fullName evidence="10">Uncharacterized protein</fullName>
    </submittedName>
</protein>
<keyword evidence="3" id="KW-1003">Cell membrane</keyword>
<feature type="transmembrane region" description="Helical" evidence="9">
    <location>
        <begin position="294"/>
        <end position="313"/>
    </location>
</feature>
<evidence type="ECO:0000256" key="6">
    <source>
        <dbReference type="ARBA" id="ARBA00023136"/>
    </source>
</evidence>
<name>A0A8H6XPY5_9AGAR</name>
<feature type="transmembrane region" description="Helical" evidence="9">
    <location>
        <begin position="163"/>
        <end position="186"/>
    </location>
</feature>
<feature type="transmembrane region" description="Helical" evidence="9">
    <location>
        <begin position="122"/>
        <end position="142"/>
    </location>
</feature>
<dbReference type="EMBL" id="JACAZH010000021">
    <property type="protein sequence ID" value="KAF7344609.1"/>
    <property type="molecule type" value="Genomic_DNA"/>
</dbReference>
<evidence type="ECO:0000256" key="7">
    <source>
        <dbReference type="ARBA" id="ARBA00035120"/>
    </source>
</evidence>
<accession>A0A8H6XPY5</accession>
<keyword evidence="11" id="KW-1185">Reference proteome</keyword>
<comment type="similarity">
    <text evidence="7">Belongs to the fluoride channel Fluc/FEX (TC 1.A.43) family.</text>
</comment>
<feature type="transmembrane region" description="Helical" evidence="9">
    <location>
        <begin position="51"/>
        <end position="71"/>
    </location>
</feature>
<comment type="catalytic activity">
    <reaction evidence="8">
        <text>fluoride(in) = fluoride(out)</text>
        <dbReference type="Rhea" id="RHEA:76159"/>
        <dbReference type="ChEBI" id="CHEBI:17051"/>
    </reaction>
    <physiologicalReaction direction="left-to-right" evidence="8">
        <dbReference type="Rhea" id="RHEA:76160"/>
    </physiologicalReaction>
</comment>
<dbReference type="Proteomes" id="UP000623467">
    <property type="component" value="Unassembled WGS sequence"/>
</dbReference>
<keyword evidence="5 9" id="KW-1133">Transmembrane helix</keyword>
<gene>
    <name evidence="10" type="ORF">MSAN_01943100</name>
</gene>
<dbReference type="PANTHER" id="PTHR28259:SF1">
    <property type="entry name" value="FLUORIDE EXPORT PROTEIN 1-RELATED"/>
    <property type="match status" value="1"/>
</dbReference>
<evidence type="ECO:0000256" key="8">
    <source>
        <dbReference type="ARBA" id="ARBA00035585"/>
    </source>
</evidence>
<evidence type="ECO:0000256" key="9">
    <source>
        <dbReference type="SAM" id="Phobius"/>
    </source>
</evidence>
<sequence>MDPIALAATKQAKAYHPFSFHVLALLMPFSAFGVLARLGLTALTTYSGESIFPLAYIQTIGCLIMGFCLALKEPITRYYPPAYTAFTTGFCASLTTFSGWQLDIFKSWLNANNAPRSPLHNAVDGVCKSVFTISLSLASLFYGMHLASIISPYFRAAPPPGRVFRAAAVVLAVCIYAATIPAYYLLPRDYRHQATAALLFSFPGTLTRHVLSTALNSVVPSFPLGTYASNAFGTALLGTFTVLQNTVDRPLSGATCTMLQGLADGYCGCLTTVSTFVAELATLETAGHKYRYTLVTWATGQIILVCIFGALFWGGSIEKSQTCVFG</sequence>
<dbReference type="InterPro" id="IPR003691">
    <property type="entry name" value="FluC"/>
</dbReference>
<feature type="transmembrane region" description="Helical" evidence="9">
    <location>
        <begin position="20"/>
        <end position="39"/>
    </location>
</feature>
<dbReference type="PANTHER" id="PTHR28259">
    <property type="entry name" value="FLUORIDE EXPORT PROTEIN 1-RELATED"/>
    <property type="match status" value="1"/>
</dbReference>
<evidence type="ECO:0000313" key="11">
    <source>
        <dbReference type="Proteomes" id="UP000623467"/>
    </source>
</evidence>
<dbReference type="AlphaFoldDB" id="A0A8H6XPY5"/>
<evidence type="ECO:0000256" key="2">
    <source>
        <dbReference type="ARBA" id="ARBA00004651"/>
    </source>
</evidence>
<evidence type="ECO:0000256" key="3">
    <source>
        <dbReference type="ARBA" id="ARBA00022475"/>
    </source>
</evidence>